<evidence type="ECO:0000256" key="2">
    <source>
        <dbReference type="SAM" id="MobiDB-lite"/>
    </source>
</evidence>
<feature type="region of interest" description="Disordered" evidence="2">
    <location>
        <begin position="1"/>
        <end position="31"/>
    </location>
</feature>
<dbReference type="InterPro" id="IPR004114">
    <property type="entry name" value="THUMP_dom"/>
</dbReference>
<accession>A0A8H3HX64</accession>
<dbReference type="Pfam" id="PF02926">
    <property type="entry name" value="THUMP"/>
    <property type="match status" value="1"/>
</dbReference>
<dbReference type="EMBL" id="CAJNJQ010000400">
    <property type="protein sequence ID" value="CAE7075500.1"/>
    <property type="molecule type" value="Genomic_DNA"/>
</dbReference>
<dbReference type="Gene3D" id="3.30.2300.10">
    <property type="entry name" value="THUMP superfamily"/>
    <property type="match status" value="1"/>
</dbReference>
<evidence type="ECO:0000313" key="4">
    <source>
        <dbReference type="EMBL" id="CAE7075500.1"/>
    </source>
</evidence>
<dbReference type="GO" id="GO:0003723">
    <property type="term" value="F:RNA binding"/>
    <property type="evidence" value="ECO:0007669"/>
    <property type="project" value="UniProtKB-UniRule"/>
</dbReference>
<feature type="compositionally biased region" description="Basic and acidic residues" evidence="2">
    <location>
        <begin position="1"/>
        <end position="12"/>
    </location>
</feature>
<evidence type="ECO:0000259" key="3">
    <source>
        <dbReference type="PROSITE" id="PS51165"/>
    </source>
</evidence>
<name>A0A8H3HX64_9AGAM</name>
<feature type="domain" description="THUMP" evidence="3">
    <location>
        <begin position="157"/>
        <end position="265"/>
    </location>
</feature>
<feature type="region of interest" description="Disordered" evidence="2">
    <location>
        <begin position="283"/>
        <end position="305"/>
    </location>
</feature>
<dbReference type="SMART" id="SM00981">
    <property type="entry name" value="THUMP"/>
    <property type="match status" value="1"/>
</dbReference>
<dbReference type="AlphaFoldDB" id="A0A8H3HX64"/>
<organism evidence="4 5">
    <name type="scientific">Rhizoctonia solani</name>
    <dbReference type="NCBI Taxonomy" id="456999"/>
    <lineage>
        <taxon>Eukaryota</taxon>
        <taxon>Fungi</taxon>
        <taxon>Dikarya</taxon>
        <taxon>Basidiomycota</taxon>
        <taxon>Agaricomycotina</taxon>
        <taxon>Agaricomycetes</taxon>
        <taxon>Cantharellales</taxon>
        <taxon>Ceratobasidiaceae</taxon>
        <taxon>Rhizoctonia</taxon>
    </lineage>
</organism>
<gene>
    <name evidence="4" type="ORF">RDB_LOCUS19451</name>
</gene>
<dbReference type="Proteomes" id="UP000663827">
    <property type="component" value="Unassembled WGS sequence"/>
</dbReference>
<reference evidence="4" key="1">
    <citation type="submission" date="2021-01" db="EMBL/GenBank/DDBJ databases">
        <authorList>
            <person name="Kaushik A."/>
        </authorList>
    </citation>
    <scope>NUCLEOTIDE SEQUENCE</scope>
    <source>
        <strain evidence="4">AG5</strain>
    </source>
</reference>
<dbReference type="InterPro" id="IPR040183">
    <property type="entry name" value="THUMPD1-like"/>
</dbReference>
<evidence type="ECO:0000313" key="5">
    <source>
        <dbReference type="Proteomes" id="UP000663827"/>
    </source>
</evidence>
<dbReference type="PANTHER" id="PTHR13452:SF10">
    <property type="entry name" value="THUMP DOMAIN-CONTAINING PROTEIN 1"/>
    <property type="match status" value="1"/>
</dbReference>
<feature type="compositionally biased region" description="Basic and acidic residues" evidence="2">
    <location>
        <begin position="283"/>
        <end position="295"/>
    </location>
</feature>
<comment type="caution">
    <text evidence="4">The sequence shown here is derived from an EMBL/GenBank/DDBJ whole genome shotgun (WGS) entry which is preliminary data.</text>
</comment>
<feature type="region of interest" description="Disordered" evidence="2">
    <location>
        <begin position="69"/>
        <end position="100"/>
    </location>
</feature>
<dbReference type="CDD" id="cd11717">
    <property type="entry name" value="THUMP_THUMPD1_like"/>
    <property type="match status" value="1"/>
</dbReference>
<evidence type="ECO:0000256" key="1">
    <source>
        <dbReference type="PROSITE-ProRule" id="PRU00529"/>
    </source>
</evidence>
<dbReference type="PROSITE" id="PS51165">
    <property type="entry name" value="THUMP"/>
    <property type="match status" value="1"/>
</dbReference>
<sequence>MSKRPSDSDQAGHRKKRQILPKGQVKNYKSSVGGIASRRAIDGPGIWAMTVKGKEKQATNELCEIIESISDRLWPKPPPATETGTTAEADEDEDGTEEDEDIEKQLAKELSDINKPKMKDSKNRRIATCPTDTACVIYVVTKLPINPVEVVLGHMEQVSQTGISGTRALVRLVPASGICAANIPAITSLATELFAKTFDGEGVEPKKYKIELRIRSHKVLTRDEVIKEIAQCVPSDKGHTVDLTNQDTTILVELFKGICTISVVPDYEKYKRFNVVQIVQEEQKKKAGQDSEEASRVAQTTISKS</sequence>
<dbReference type="FunFam" id="3.30.2300.10:FF:000001">
    <property type="entry name" value="THUMP domain-containing protein 1"/>
    <property type="match status" value="1"/>
</dbReference>
<proteinExistence type="predicted"/>
<feature type="compositionally biased region" description="Acidic residues" evidence="2">
    <location>
        <begin position="88"/>
        <end position="100"/>
    </location>
</feature>
<dbReference type="SUPFAM" id="SSF143437">
    <property type="entry name" value="THUMP domain-like"/>
    <property type="match status" value="1"/>
</dbReference>
<keyword evidence="1" id="KW-0694">RNA-binding</keyword>
<dbReference type="GO" id="GO:0006400">
    <property type="term" value="P:tRNA modification"/>
    <property type="evidence" value="ECO:0007669"/>
    <property type="project" value="InterPro"/>
</dbReference>
<dbReference type="PANTHER" id="PTHR13452">
    <property type="entry name" value="THUMP DOMAIN CONTAINING PROTEIN 1-RELATED"/>
    <property type="match status" value="1"/>
</dbReference>
<protein>
    <recommendedName>
        <fullName evidence="3">THUMP domain-containing protein</fullName>
    </recommendedName>
</protein>